<dbReference type="InterPro" id="IPR001932">
    <property type="entry name" value="PPM-type_phosphatase-like_dom"/>
</dbReference>
<evidence type="ECO:0000313" key="4">
    <source>
        <dbReference type="Proteomes" id="UP000019277"/>
    </source>
</evidence>
<feature type="domain" description="PPM-type phosphatase" evidence="2">
    <location>
        <begin position="164"/>
        <end position="378"/>
    </location>
</feature>
<dbReference type="Pfam" id="PF07228">
    <property type="entry name" value="SpoIIE"/>
    <property type="match status" value="1"/>
</dbReference>
<proteinExistence type="predicted"/>
<organism evidence="3 4">
    <name type="scientific">Actinokineospora spheciospongiae</name>
    <dbReference type="NCBI Taxonomy" id="909613"/>
    <lineage>
        <taxon>Bacteria</taxon>
        <taxon>Bacillati</taxon>
        <taxon>Actinomycetota</taxon>
        <taxon>Actinomycetes</taxon>
        <taxon>Pseudonocardiales</taxon>
        <taxon>Pseudonocardiaceae</taxon>
        <taxon>Actinokineospora</taxon>
    </lineage>
</organism>
<gene>
    <name evidence="3" type="ORF">UO65_3697</name>
</gene>
<dbReference type="STRING" id="909613.UO65_3697"/>
<dbReference type="InterPro" id="IPR052016">
    <property type="entry name" value="Bact_Sigma-Reg"/>
</dbReference>
<reference evidence="3 4" key="1">
    <citation type="journal article" date="2014" name="Genome Announc.">
        <title>Draft Genome Sequence of the Antitrypanosomally Active Sponge-Associated Bacterium Actinokineospora sp. Strain EG49.</title>
        <authorList>
            <person name="Harjes J."/>
            <person name="Ryu T."/>
            <person name="Abdelmohsen U.R."/>
            <person name="Moitinho-Silva L."/>
            <person name="Horn H."/>
            <person name="Ravasi T."/>
            <person name="Hentschel U."/>
        </authorList>
    </citation>
    <scope>NUCLEOTIDE SEQUENCE [LARGE SCALE GENOMIC DNA]</scope>
    <source>
        <strain evidence="3 4">EG49</strain>
    </source>
</reference>
<keyword evidence="4" id="KW-1185">Reference proteome</keyword>
<dbReference type="InterPro" id="IPR036457">
    <property type="entry name" value="PPM-type-like_dom_sf"/>
</dbReference>
<evidence type="ECO:0000313" key="3">
    <source>
        <dbReference type="EMBL" id="EWC61020.1"/>
    </source>
</evidence>
<dbReference type="PATRIC" id="fig|909613.9.peg.3698"/>
<comment type="caution">
    <text evidence="3">The sequence shown here is derived from an EMBL/GenBank/DDBJ whole genome shotgun (WGS) entry which is preliminary data.</text>
</comment>
<dbReference type="SUPFAM" id="SSF81606">
    <property type="entry name" value="PP2C-like"/>
    <property type="match status" value="1"/>
</dbReference>
<evidence type="ECO:0000256" key="1">
    <source>
        <dbReference type="ARBA" id="ARBA00022801"/>
    </source>
</evidence>
<evidence type="ECO:0000259" key="2">
    <source>
        <dbReference type="SMART" id="SM00331"/>
    </source>
</evidence>
<dbReference type="PANTHER" id="PTHR43156:SF2">
    <property type="entry name" value="STAGE II SPORULATION PROTEIN E"/>
    <property type="match status" value="1"/>
</dbReference>
<sequence>MTTAAESLRVFETTLRSLPLHSFAERLPELLTEHAALLGATVRLVDYPAANLVPLVGAAEAVPITGTLPGAAFREQQAVVQNDWTVHLPLLCRGNCHGVLSGTVLSEPDDARLVELREVADALADALQVADLGTDQLARVRRDRRMTVAAEMQWELLPGRGLACPEFTLAGQLEPAYGVRGDNFDWSVDPGKLTLTLTNGMGEGLDAALLTTIAITAMRNARRSGHGIAEAAALADQAVWGQYAGTHFVAALLLSLDLETGALGIVDCGSPQVWRVRDDECTRILLETQVPLGSLEETHYRVQNETLRPGDRLLVVSDGVFDSQSGDRRYADVALPRTVRTTRALPPGQAVRAVLSDLAVFRDHEDLDDDAVVVCLDWHGPATRT</sequence>
<dbReference type="Gene3D" id="3.60.40.10">
    <property type="entry name" value="PPM-type phosphatase domain"/>
    <property type="match status" value="1"/>
</dbReference>
<dbReference type="EMBL" id="AYXG01000135">
    <property type="protein sequence ID" value="EWC61020.1"/>
    <property type="molecule type" value="Genomic_DNA"/>
</dbReference>
<dbReference type="Proteomes" id="UP000019277">
    <property type="component" value="Unassembled WGS sequence"/>
</dbReference>
<protein>
    <submittedName>
        <fullName evidence="3">Putative regulatory protein</fullName>
    </submittedName>
</protein>
<dbReference type="PANTHER" id="PTHR43156">
    <property type="entry name" value="STAGE II SPORULATION PROTEIN E-RELATED"/>
    <property type="match status" value="1"/>
</dbReference>
<dbReference type="GO" id="GO:0016791">
    <property type="term" value="F:phosphatase activity"/>
    <property type="evidence" value="ECO:0007669"/>
    <property type="project" value="TreeGrafter"/>
</dbReference>
<name>W7IJH7_9PSEU</name>
<dbReference type="AlphaFoldDB" id="W7IJH7"/>
<dbReference type="RefSeq" id="WP_052021314.1">
    <property type="nucleotide sequence ID" value="NZ_AYXG01000135.1"/>
</dbReference>
<dbReference type="OrthoDB" id="4935951at2"/>
<accession>W7IJH7</accession>
<dbReference type="SMART" id="SM00331">
    <property type="entry name" value="PP2C_SIG"/>
    <property type="match status" value="1"/>
</dbReference>
<dbReference type="eggNOG" id="COG2208">
    <property type="taxonomic scope" value="Bacteria"/>
</dbReference>
<keyword evidence="1" id="KW-0378">Hydrolase</keyword>